<protein>
    <recommendedName>
        <fullName evidence="3">Outer membrane protein assembly factor BamA</fullName>
    </recommendedName>
</protein>
<name>A0A1H3YQY5_9FLAO</name>
<keyword evidence="2" id="KW-1185">Reference proteome</keyword>
<evidence type="ECO:0008006" key="3">
    <source>
        <dbReference type="Google" id="ProtNLM"/>
    </source>
</evidence>
<accession>A0A1H3YQY5</accession>
<dbReference type="Gene3D" id="3.10.20.310">
    <property type="entry name" value="membrane protein fhac"/>
    <property type="match status" value="1"/>
</dbReference>
<dbReference type="Proteomes" id="UP000198820">
    <property type="component" value="Unassembled WGS sequence"/>
</dbReference>
<reference evidence="1 2" key="1">
    <citation type="submission" date="2016-10" db="EMBL/GenBank/DDBJ databases">
        <authorList>
            <person name="de Groot N.N."/>
        </authorList>
    </citation>
    <scope>NUCLEOTIDE SEQUENCE [LARGE SCALE GENOMIC DNA]</scope>
    <source>
        <strain evidence="1 2">DSM 23581</strain>
    </source>
</reference>
<dbReference type="EMBL" id="FNQF01000003">
    <property type="protein sequence ID" value="SEA13591.1"/>
    <property type="molecule type" value="Genomic_DNA"/>
</dbReference>
<dbReference type="RefSeq" id="WP_234953099.1">
    <property type="nucleotide sequence ID" value="NZ_FNQF01000003.1"/>
</dbReference>
<dbReference type="STRING" id="908615.SAMN05421540_103218"/>
<gene>
    <name evidence="1" type="ORF">SAMN05421540_103218</name>
</gene>
<dbReference type="AlphaFoldDB" id="A0A1H3YQY5"/>
<evidence type="ECO:0000313" key="1">
    <source>
        <dbReference type="EMBL" id="SEA13591.1"/>
    </source>
</evidence>
<organism evidence="1 2">
    <name type="scientific">Psychroflexus halocasei</name>
    <dbReference type="NCBI Taxonomy" id="908615"/>
    <lineage>
        <taxon>Bacteria</taxon>
        <taxon>Pseudomonadati</taxon>
        <taxon>Bacteroidota</taxon>
        <taxon>Flavobacteriia</taxon>
        <taxon>Flavobacteriales</taxon>
        <taxon>Flavobacteriaceae</taxon>
        <taxon>Psychroflexus</taxon>
    </lineage>
</organism>
<evidence type="ECO:0000313" key="2">
    <source>
        <dbReference type="Proteomes" id="UP000198820"/>
    </source>
</evidence>
<proteinExistence type="predicted"/>
<sequence>MLELNKYHFVFTFLCLFIVQSVFSQVKEKKKDSTDIVYDKIEDFSEESKTSKFLHRLIFKSNKKSKNKTKVRERQDLEPYQGKIIRKIEVDSHDPFGFSFTDSTKTTRNWLERTGNLLHIKSKDFAIKNYVIIKKNQALDVSKIKESERLIRSQKFVRDVEITVQPVEKSQDSVDVIITSLDSWSWIPKASFSGSKMKIKLTDYNYLGFGHQFDIGMQNRFSSGKIAPQFFYKLPNFKNTYISSYVAYEEDLIGNYNKRFNVDRNFFSPFTKWAAGIYVDEQYKLKFLPGMDVAVDDPQAFKYRSQDIWGGYSFHLFKGQSDRERKANIIATSRLLHVDYSEKPSAEYDKINFFTSETFYLGSIGISSRQFLEDRFIFRDGIIENVPVGDIYSITLGNQYKNQSNRFYFGAKVAHGNYYDWGYLNGSLEYGTFMKGSVPEQSAYALRINYFTNLIELGPKWRMRQFIKPQFIIGKNRLDSFGDRLTIDEVNDFGNFYGNQEGLKNSIGIPGFDSDLLGTSKYALSLQTQFYSSRELLGFRLNPYFNMNAAILAGNESYSSNKLFSSFSIGLILRNDYLVFNSVRFSLSYYPEIPAEGKNIFNTDSNYFDEGGLQGFEIGKPSPVWYN</sequence>